<dbReference type="OrthoDB" id="478431at2"/>
<accession>A0A4R3LSI2</accession>
<dbReference type="Proteomes" id="UP000295525">
    <property type="component" value="Unassembled WGS sequence"/>
</dbReference>
<dbReference type="EMBL" id="SMAJ01000017">
    <property type="protein sequence ID" value="TCT02776.1"/>
    <property type="molecule type" value="Genomic_DNA"/>
</dbReference>
<proteinExistence type="predicted"/>
<organism evidence="2 3">
    <name type="scientific">Paralcaligenes ureilyticus</name>
    <dbReference type="NCBI Taxonomy" id="627131"/>
    <lineage>
        <taxon>Bacteria</taxon>
        <taxon>Pseudomonadati</taxon>
        <taxon>Pseudomonadota</taxon>
        <taxon>Betaproteobacteria</taxon>
        <taxon>Burkholderiales</taxon>
        <taxon>Alcaligenaceae</taxon>
        <taxon>Paralcaligenes</taxon>
    </lineage>
</organism>
<evidence type="ECO:0000313" key="2">
    <source>
        <dbReference type="EMBL" id="TCT02776.1"/>
    </source>
</evidence>
<keyword evidence="1" id="KW-1133">Transmembrane helix</keyword>
<evidence type="ECO:0000313" key="3">
    <source>
        <dbReference type="Proteomes" id="UP000295525"/>
    </source>
</evidence>
<dbReference type="RefSeq" id="WP_132584847.1">
    <property type="nucleotide sequence ID" value="NZ_SMAJ01000017.1"/>
</dbReference>
<evidence type="ECO:0000256" key="1">
    <source>
        <dbReference type="SAM" id="Phobius"/>
    </source>
</evidence>
<gene>
    <name evidence="2" type="ORF">EDC26_11751</name>
</gene>
<comment type="caution">
    <text evidence="2">The sequence shown here is derived from an EMBL/GenBank/DDBJ whole genome shotgun (WGS) entry which is preliminary data.</text>
</comment>
<feature type="transmembrane region" description="Helical" evidence="1">
    <location>
        <begin position="6"/>
        <end position="29"/>
    </location>
</feature>
<protein>
    <submittedName>
        <fullName evidence="2">Uncharacterized protein</fullName>
    </submittedName>
</protein>
<keyword evidence="3" id="KW-1185">Reference proteome</keyword>
<feature type="transmembrane region" description="Helical" evidence="1">
    <location>
        <begin position="50"/>
        <end position="67"/>
    </location>
</feature>
<feature type="transmembrane region" description="Helical" evidence="1">
    <location>
        <begin position="187"/>
        <end position="208"/>
    </location>
</feature>
<reference evidence="2 3" key="1">
    <citation type="submission" date="2019-03" db="EMBL/GenBank/DDBJ databases">
        <title>Genomic Encyclopedia of Type Strains, Phase IV (KMG-IV): sequencing the most valuable type-strain genomes for metagenomic binning, comparative biology and taxonomic classification.</title>
        <authorList>
            <person name="Goeker M."/>
        </authorList>
    </citation>
    <scope>NUCLEOTIDE SEQUENCE [LARGE SCALE GENOMIC DNA]</scope>
    <source>
        <strain evidence="2 3">DSM 24591</strain>
    </source>
</reference>
<keyword evidence="1" id="KW-0812">Transmembrane</keyword>
<keyword evidence="1" id="KW-0472">Membrane</keyword>
<sequence length="236" mass="25709">MNISTFLLMIVAVVVLAWIIWLAKASALLKDQLIPQIPAHRQTFSLARSQMAFWFLIVLLSFLYLFIKTGSTDVITSQALMLMGLSALTAGGGAVVDSMRDTPEDAMNDGLKALGLSSYQDVLSLEADIAALTAQGDALSVPGKAKLNDLVLLLQTYKNRTQPFETNGWFKDLTTDIDGTALHRLQAVVWTIVVGSIFIYQVCLTGAMPNLNENLLLLMGISNAGYVGFKSNETQY</sequence>
<dbReference type="AlphaFoldDB" id="A0A4R3LSI2"/>
<name>A0A4R3LSI2_9BURK</name>